<evidence type="ECO:0000313" key="3">
    <source>
        <dbReference type="EMBL" id="KAJ7314179.1"/>
    </source>
</evidence>
<feature type="region of interest" description="Disordered" evidence="1">
    <location>
        <begin position="165"/>
        <end position="184"/>
    </location>
</feature>
<dbReference type="InterPro" id="IPR046496">
    <property type="entry name" value="DUF6589"/>
</dbReference>
<feature type="domain" description="DUF6589" evidence="2">
    <location>
        <begin position="14"/>
        <end position="93"/>
    </location>
</feature>
<dbReference type="Pfam" id="PF20231">
    <property type="entry name" value="DUF6589"/>
    <property type="match status" value="1"/>
</dbReference>
<dbReference type="Proteomes" id="UP001218218">
    <property type="component" value="Unassembled WGS sequence"/>
</dbReference>
<accession>A0AAD7ED23</accession>
<name>A0AAD7ED23_9AGAR</name>
<proteinExistence type="predicted"/>
<organism evidence="3 4">
    <name type="scientific">Mycena albidolilacea</name>
    <dbReference type="NCBI Taxonomy" id="1033008"/>
    <lineage>
        <taxon>Eukaryota</taxon>
        <taxon>Fungi</taxon>
        <taxon>Dikarya</taxon>
        <taxon>Basidiomycota</taxon>
        <taxon>Agaricomycotina</taxon>
        <taxon>Agaricomycetes</taxon>
        <taxon>Agaricomycetidae</taxon>
        <taxon>Agaricales</taxon>
        <taxon>Marasmiineae</taxon>
        <taxon>Mycenaceae</taxon>
        <taxon>Mycena</taxon>
    </lineage>
</organism>
<protein>
    <recommendedName>
        <fullName evidence="2">DUF6589 domain-containing protein</fullName>
    </recommendedName>
</protein>
<sequence>MALCFGVALILYGRDIMGDNAIICISGGGPGHCMGVDMNIEHLIGYLKTLLQAKGLNSTWDRLGNMSAAIIHLQRVKKIIAAALNSPHRSNNHTTPEIAHLVWRVKQRVSTEGIQQFTPTRSNNPRGKLTKDIQKVGEAKLKSSTLATFNQKIIAMIEGHGFEEEEDECPAIAFGSSEPPEDGL</sequence>
<dbReference type="AlphaFoldDB" id="A0AAD7ED23"/>
<evidence type="ECO:0000256" key="1">
    <source>
        <dbReference type="SAM" id="MobiDB-lite"/>
    </source>
</evidence>
<reference evidence="3" key="1">
    <citation type="submission" date="2023-03" db="EMBL/GenBank/DDBJ databases">
        <title>Massive genome expansion in bonnet fungi (Mycena s.s.) driven by repeated elements and novel gene families across ecological guilds.</title>
        <authorList>
            <consortium name="Lawrence Berkeley National Laboratory"/>
            <person name="Harder C.B."/>
            <person name="Miyauchi S."/>
            <person name="Viragh M."/>
            <person name="Kuo A."/>
            <person name="Thoen E."/>
            <person name="Andreopoulos B."/>
            <person name="Lu D."/>
            <person name="Skrede I."/>
            <person name="Drula E."/>
            <person name="Henrissat B."/>
            <person name="Morin E."/>
            <person name="Kohler A."/>
            <person name="Barry K."/>
            <person name="LaButti K."/>
            <person name="Morin E."/>
            <person name="Salamov A."/>
            <person name="Lipzen A."/>
            <person name="Mereny Z."/>
            <person name="Hegedus B."/>
            <person name="Baldrian P."/>
            <person name="Stursova M."/>
            <person name="Weitz H."/>
            <person name="Taylor A."/>
            <person name="Grigoriev I.V."/>
            <person name="Nagy L.G."/>
            <person name="Martin F."/>
            <person name="Kauserud H."/>
        </authorList>
    </citation>
    <scope>NUCLEOTIDE SEQUENCE</scope>
    <source>
        <strain evidence="3">CBHHK002</strain>
    </source>
</reference>
<gene>
    <name evidence="3" type="ORF">DFH08DRAFT_716954</name>
</gene>
<comment type="caution">
    <text evidence="3">The sequence shown here is derived from an EMBL/GenBank/DDBJ whole genome shotgun (WGS) entry which is preliminary data.</text>
</comment>
<dbReference type="EMBL" id="JARIHO010000068">
    <property type="protein sequence ID" value="KAJ7314179.1"/>
    <property type="molecule type" value="Genomic_DNA"/>
</dbReference>
<evidence type="ECO:0000313" key="4">
    <source>
        <dbReference type="Proteomes" id="UP001218218"/>
    </source>
</evidence>
<evidence type="ECO:0000259" key="2">
    <source>
        <dbReference type="Pfam" id="PF20231"/>
    </source>
</evidence>
<keyword evidence="4" id="KW-1185">Reference proteome</keyword>